<proteinExistence type="predicted"/>
<protein>
    <submittedName>
        <fullName evidence="1">Unannotated protein</fullName>
    </submittedName>
</protein>
<gene>
    <name evidence="1" type="ORF">UFOPK3610_01392</name>
</gene>
<organism evidence="1">
    <name type="scientific">freshwater metagenome</name>
    <dbReference type="NCBI Taxonomy" id="449393"/>
    <lineage>
        <taxon>unclassified sequences</taxon>
        <taxon>metagenomes</taxon>
        <taxon>ecological metagenomes</taxon>
    </lineage>
</organism>
<evidence type="ECO:0000313" key="1">
    <source>
        <dbReference type="EMBL" id="CAB4920674.1"/>
    </source>
</evidence>
<sequence>MTWFLSGVPVLSDRGRAAKTDSVALAWSRSMPAHSTFEPVGQIRSGHTRMSLLGPTRYRFTDRPGGSTRGRDITFNARTISVTDTAAVPTTDPLTPWTWVQHWQLAPGWVPDETGATYTDGTRLDIVCSAGALTSTAVTSYINESTPEAAWDVSCSATGTSVSVTTTLTVTPPPPV</sequence>
<accession>A0A6J7HLD9</accession>
<reference evidence="1" key="1">
    <citation type="submission" date="2020-05" db="EMBL/GenBank/DDBJ databases">
        <authorList>
            <person name="Chiriac C."/>
            <person name="Salcher M."/>
            <person name="Ghai R."/>
            <person name="Kavagutti S V."/>
        </authorList>
    </citation>
    <scope>NUCLEOTIDE SEQUENCE</scope>
</reference>
<dbReference type="AlphaFoldDB" id="A0A6J7HLD9"/>
<name>A0A6J7HLD9_9ZZZZ</name>
<dbReference type="EMBL" id="CAFBMR010000063">
    <property type="protein sequence ID" value="CAB4920674.1"/>
    <property type="molecule type" value="Genomic_DNA"/>
</dbReference>